<proteinExistence type="predicted"/>
<dbReference type="EMBL" id="BQXU01000008">
    <property type="protein sequence ID" value="GKT43721.1"/>
    <property type="molecule type" value="Genomic_DNA"/>
</dbReference>
<gene>
    <name evidence="1" type="ORF">ColSpa_03902</name>
</gene>
<dbReference type="GO" id="GO:0032259">
    <property type="term" value="P:methylation"/>
    <property type="evidence" value="ECO:0007669"/>
    <property type="project" value="UniProtKB-KW"/>
</dbReference>
<accession>A0AA37L807</accession>
<name>A0AA37L807_9PEZI</name>
<comment type="caution">
    <text evidence="1">The sequence shown here is derived from an EMBL/GenBank/DDBJ whole genome shotgun (WGS) entry which is preliminary data.</text>
</comment>
<dbReference type="RefSeq" id="XP_049126071.1">
    <property type="nucleotide sequence ID" value="XM_049270114.1"/>
</dbReference>
<keyword evidence="1" id="KW-0808">Transferase</keyword>
<dbReference type="GeneID" id="73324704"/>
<evidence type="ECO:0000313" key="1">
    <source>
        <dbReference type="EMBL" id="GKT43721.1"/>
    </source>
</evidence>
<keyword evidence="2" id="KW-1185">Reference proteome</keyword>
<evidence type="ECO:0000313" key="2">
    <source>
        <dbReference type="Proteomes" id="UP001055115"/>
    </source>
</evidence>
<dbReference type="Proteomes" id="UP001055115">
    <property type="component" value="Unassembled WGS sequence"/>
</dbReference>
<dbReference type="AlphaFoldDB" id="A0AA37L807"/>
<reference evidence="1 2" key="1">
    <citation type="submission" date="2022-03" db="EMBL/GenBank/DDBJ databases">
        <title>Genome data of Colletotrichum spp.</title>
        <authorList>
            <person name="Utami Y.D."/>
            <person name="Hiruma K."/>
        </authorList>
    </citation>
    <scope>NUCLEOTIDE SEQUENCE [LARGE SCALE GENOMIC DNA]</scope>
    <source>
        <strain evidence="1 2">MAFF 239500</strain>
    </source>
</reference>
<sequence length="224" mass="25759">MEMGDLFPNAEIIGNDLSAIQPGWVPPNVKFEIDDLESPWLEDMKYDFIFSRYMAASLSNWPKYVRNIYKGLNNEGWGEFQDYSLLFGSGDGTLTEKHETDRWDKLACGICDDLGREHSPGPKLEQWVKDAGFKNIVHHHYKIPIGPWPKEQHYTRISLLDGLEGFTLKLFCGVLGWTKEEVIVLLANVQKEMKSNEFHAYLNFHVVYGQKLEEEEDEEAAAAE</sequence>
<dbReference type="SUPFAM" id="SSF53335">
    <property type="entry name" value="S-adenosyl-L-methionine-dependent methyltransferases"/>
    <property type="match status" value="1"/>
</dbReference>
<dbReference type="Gene3D" id="3.40.50.150">
    <property type="entry name" value="Vaccinia Virus protein VP39"/>
    <property type="match status" value="1"/>
</dbReference>
<protein>
    <submittedName>
        <fullName evidence="1">Methyltransferase tdiE</fullName>
    </submittedName>
</protein>
<keyword evidence="1" id="KW-0489">Methyltransferase</keyword>
<dbReference type="GO" id="GO:0008168">
    <property type="term" value="F:methyltransferase activity"/>
    <property type="evidence" value="ECO:0007669"/>
    <property type="project" value="UniProtKB-KW"/>
</dbReference>
<dbReference type="Pfam" id="PF13489">
    <property type="entry name" value="Methyltransf_23"/>
    <property type="match status" value="1"/>
</dbReference>
<organism evidence="1 2">
    <name type="scientific">Colletotrichum spaethianum</name>
    <dbReference type="NCBI Taxonomy" id="700344"/>
    <lineage>
        <taxon>Eukaryota</taxon>
        <taxon>Fungi</taxon>
        <taxon>Dikarya</taxon>
        <taxon>Ascomycota</taxon>
        <taxon>Pezizomycotina</taxon>
        <taxon>Sordariomycetes</taxon>
        <taxon>Hypocreomycetidae</taxon>
        <taxon>Glomerellales</taxon>
        <taxon>Glomerellaceae</taxon>
        <taxon>Colletotrichum</taxon>
        <taxon>Colletotrichum spaethianum species complex</taxon>
    </lineage>
</organism>
<dbReference type="InterPro" id="IPR029063">
    <property type="entry name" value="SAM-dependent_MTases_sf"/>
</dbReference>